<comment type="caution">
    <text evidence="8">The sequence shown here is derived from an EMBL/GenBank/DDBJ whole genome shotgun (WGS) entry which is preliminary data.</text>
</comment>
<evidence type="ECO:0000256" key="1">
    <source>
        <dbReference type="ARBA" id="ARBA00004651"/>
    </source>
</evidence>
<evidence type="ECO:0000256" key="7">
    <source>
        <dbReference type="SAM" id="Phobius"/>
    </source>
</evidence>
<evidence type="ECO:0000256" key="5">
    <source>
        <dbReference type="ARBA" id="ARBA00022989"/>
    </source>
</evidence>
<evidence type="ECO:0000256" key="3">
    <source>
        <dbReference type="ARBA" id="ARBA00022475"/>
    </source>
</evidence>
<evidence type="ECO:0000313" key="8">
    <source>
        <dbReference type="EMBL" id="GAI69756.1"/>
    </source>
</evidence>
<evidence type="ECO:0000256" key="4">
    <source>
        <dbReference type="ARBA" id="ARBA00022692"/>
    </source>
</evidence>
<reference evidence="8" key="1">
    <citation type="journal article" date="2014" name="Front. Microbiol.">
        <title>High frequency of phylogenetically diverse reductive dehalogenase-homologous genes in deep subseafloor sedimentary metagenomes.</title>
        <authorList>
            <person name="Kawai M."/>
            <person name="Futagami T."/>
            <person name="Toyoda A."/>
            <person name="Takaki Y."/>
            <person name="Nishi S."/>
            <person name="Hori S."/>
            <person name="Arai W."/>
            <person name="Tsubouchi T."/>
            <person name="Morono Y."/>
            <person name="Uchiyama I."/>
            <person name="Ito T."/>
            <person name="Fujiyama A."/>
            <person name="Inagaki F."/>
            <person name="Takami H."/>
        </authorList>
    </citation>
    <scope>NUCLEOTIDE SEQUENCE</scope>
    <source>
        <strain evidence="8">Expedition CK06-06</strain>
    </source>
</reference>
<feature type="transmembrane region" description="Helical" evidence="7">
    <location>
        <begin position="230"/>
        <end position="254"/>
    </location>
</feature>
<dbReference type="GO" id="GO:0005886">
    <property type="term" value="C:plasma membrane"/>
    <property type="evidence" value="ECO:0007669"/>
    <property type="project" value="UniProtKB-SubCell"/>
</dbReference>
<dbReference type="InterPro" id="IPR002781">
    <property type="entry name" value="TM_pro_TauE-like"/>
</dbReference>
<evidence type="ECO:0008006" key="9">
    <source>
        <dbReference type="Google" id="ProtNLM"/>
    </source>
</evidence>
<accession>X1RS04</accession>
<feature type="transmembrane region" description="Helical" evidence="7">
    <location>
        <begin position="96"/>
        <end position="114"/>
    </location>
</feature>
<keyword evidence="6 7" id="KW-0472">Membrane</keyword>
<dbReference type="AlphaFoldDB" id="X1RS04"/>
<feature type="transmembrane region" description="Helical" evidence="7">
    <location>
        <begin position="200"/>
        <end position="218"/>
    </location>
</feature>
<proteinExistence type="predicted"/>
<comment type="subcellular location">
    <subcellularLocation>
        <location evidence="1">Cell membrane</location>
        <topology evidence="1">Multi-pass membrane protein</topology>
    </subcellularLocation>
</comment>
<keyword evidence="4 7" id="KW-0812">Transmembrane</keyword>
<dbReference type="Pfam" id="PF01925">
    <property type="entry name" value="TauE"/>
    <property type="match status" value="1"/>
</dbReference>
<keyword evidence="2" id="KW-0813">Transport</keyword>
<organism evidence="8">
    <name type="scientific">marine sediment metagenome</name>
    <dbReference type="NCBI Taxonomy" id="412755"/>
    <lineage>
        <taxon>unclassified sequences</taxon>
        <taxon>metagenomes</taxon>
        <taxon>ecological metagenomes</taxon>
    </lineage>
</organism>
<dbReference type="InterPro" id="IPR052017">
    <property type="entry name" value="TSUP"/>
</dbReference>
<gene>
    <name evidence="8" type="ORF">S12H4_00633</name>
</gene>
<keyword evidence="5 7" id="KW-1133">Transmembrane helix</keyword>
<protein>
    <recommendedName>
        <fullName evidence="9">Membrane transporter protein</fullName>
    </recommendedName>
</protein>
<evidence type="ECO:0000256" key="6">
    <source>
        <dbReference type="ARBA" id="ARBA00023136"/>
    </source>
</evidence>
<dbReference type="PANTHER" id="PTHR30269:SF38">
    <property type="entry name" value="SULFITE EXPORTER TAUE_SAFE"/>
    <property type="match status" value="1"/>
</dbReference>
<name>X1RS04_9ZZZZ</name>
<sequence length="255" mass="28220">MIMIILISLIAIFFSSTVYGIIGFGDALILIPILAPIIGIKDAVILANIWGTFPALLNYIKYKEFLDRGYFLRIVSLGIPATILGTYLIINIRLEWIELILGVFILIYSSLKLVNYVKRQSQIEMEKEINTTSPLILFGGFSYGLLTGLIGAAGPINVALLEKTGHYRESFIGNFAAIGTVLSVSRIPFYLVEGLFPSELLIIFLFAFPIIFLGAKLGHKITPKIPIKKFQILVFCFLLVISIKSIVSSILSLIS</sequence>
<evidence type="ECO:0000256" key="2">
    <source>
        <dbReference type="ARBA" id="ARBA00022448"/>
    </source>
</evidence>
<feature type="transmembrane region" description="Helical" evidence="7">
    <location>
        <begin position="135"/>
        <end position="156"/>
    </location>
</feature>
<feature type="transmembrane region" description="Helical" evidence="7">
    <location>
        <begin position="70"/>
        <end position="90"/>
    </location>
</feature>
<dbReference type="PANTHER" id="PTHR30269">
    <property type="entry name" value="TRANSMEMBRANE PROTEIN YFCA"/>
    <property type="match status" value="1"/>
</dbReference>
<keyword evidence="3" id="KW-1003">Cell membrane</keyword>
<feature type="transmembrane region" description="Helical" evidence="7">
    <location>
        <begin position="30"/>
        <end position="50"/>
    </location>
</feature>
<dbReference type="EMBL" id="BARW01000086">
    <property type="protein sequence ID" value="GAI69756.1"/>
    <property type="molecule type" value="Genomic_DNA"/>
</dbReference>